<evidence type="ECO:0000313" key="2">
    <source>
        <dbReference type="EMBL" id="TCD63322.1"/>
    </source>
</evidence>
<feature type="compositionally biased region" description="Low complexity" evidence="1">
    <location>
        <begin position="192"/>
        <end position="207"/>
    </location>
</feature>
<organism evidence="2 3">
    <name type="scientific">Steccherinum ochraceum</name>
    <dbReference type="NCBI Taxonomy" id="92696"/>
    <lineage>
        <taxon>Eukaryota</taxon>
        <taxon>Fungi</taxon>
        <taxon>Dikarya</taxon>
        <taxon>Basidiomycota</taxon>
        <taxon>Agaricomycotina</taxon>
        <taxon>Agaricomycetes</taxon>
        <taxon>Polyporales</taxon>
        <taxon>Steccherinaceae</taxon>
        <taxon>Steccherinum</taxon>
    </lineage>
</organism>
<sequence>MAPSALVLPFLYSNVPSTAGLMDTLLPLYQPPINVRAREDLPPAHAATHDDKSPKQVRVGRKEPLATSTSRRKGKGKEQILGEKRREIAQEPVARRKAMQWSGRTIYSTHAAMHMANPARLPSPLPPSLDIVAETHEAKLSDGRDFLPAMLDSDDEDGHWYARSRRTIEESSKSDRAREAVSGGSTPELGWSSPSSSSGLSVSPRSPANSPQEESGPSWSQVVPKQEWMDSLYGGEEKRGLGLWLGEPDLDVAANDMFSRFINVDECGGGRE</sequence>
<gene>
    <name evidence="2" type="ORF">EIP91_005668</name>
</gene>
<feature type="region of interest" description="Disordered" evidence="1">
    <location>
        <begin position="44"/>
        <end position="95"/>
    </location>
</feature>
<name>A0A4R0R766_9APHY</name>
<feature type="region of interest" description="Disordered" evidence="1">
    <location>
        <begin position="165"/>
        <end position="223"/>
    </location>
</feature>
<comment type="caution">
    <text evidence="2">The sequence shown here is derived from an EMBL/GenBank/DDBJ whole genome shotgun (WGS) entry which is preliminary data.</text>
</comment>
<feature type="compositionally biased region" description="Basic and acidic residues" evidence="1">
    <location>
        <begin position="44"/>
        <end position="64"/>
    </location>
</feature>
<keyword evidence="3" id="KW-1185">Reference proteome</keyword>
<evidence type="ECO:0000313" key="3">
    <source>
        <dbReference type="Proteomes" id="UP000292702"/>
    </source>
</evidence>
<feature type="compositionally biased region" description="Polar residues" evidence="1">
    <location>
        <begin position="208"/>
        <end position="223"/>
    </location>
</feature>
<dbReference type="EMBL" id="RWJN01000307">
    <property type="protein sequence ID" value="TCD63322.1"/>
    <property type="molecule type" value="Genomic_DNA"/>
</dbReference>
<dbReference type="AlphaFoldDB" id="A0A4R0R766"/>
<proteinExistence type="predicted"/>
<feature type="compositionally biased region" description="Basic and acidic residues" evidence="1">
    <location>
        <begin position="76"/>
        <end position="89"/>
    </location>
</feature>
<accession>A0A4R0R766</accession>
<feature type="compositionally biased region" description="Basic and acidic residues" evidence="1">
    <location>
        <begin position="166"/>
        <end position="179"/>
    </location>
</feature>
<protein>
    <submittedName>
        <fullName evidence="2">Uncharacterized protein</fullName>
    </submittedName>
</protein>
<dbReference type="Proteomes" id="UP000292702">
    <property type="component" value="Unassembled WGS sequence"/>
</dbReference>
<reference evidence="2 3" key="1">
    <citation type="submission" date="2018-11" db="EMBL/GenBank/DDBJ databases">
        <title>Genome assembly of Steccherinum ochraceum LE-BIN_3174, the white-rot fungus of the Steccherinaceae family (The Residual Polyporoid clade, Polyporales, Basidiomycota).</title>
        <authorList>
            <person name="Fedorova T.V."/>
            <person name="Glazunova O.A."/>
            <person name="Landesman E.O."/>
            <person name="Moiseenko K.V."/>
            <person name="Psurtseva N.V."/>
            <person name="Savinova O.S."/>
            <person name="Shakhova N.V."/>
            <person name="Tyazhelova T.V."/>
            <person name="Vasina D.V."/>
        </authorList>
    </citation>
    <scope>NUCLEOTIDE SEQUENCE [LARGE SCALE GENOMIC DNA]</scope>
    <source>
        <strain evidence="2 3">LE-BIN_3174</strain>
    </source>
</reference>
<evidence type="ECO:0000256" key="1">
    <source>
        <dbReference type="SAM" id="MobiDB-lite"/>
    </source>
</evidence>